<keyword evidence="3" id="KW-1185">Reference proteome</keyword>
<sequence length="212" mass="23075">MAAQRVRGVQPTSVGSVWRNHLARSGATIRPASKIVRAARDQGPATVEALREASGHRLGRDVRPARISRSSSVAHSSGHLTPVACQPRVVRMSIARPARDGVATIVAPGSQFRTCPTDHDSIGYPRMSASGESSTTMHRLLHTSGSHPIPTPYDPKYRQSGPRPEPRLLRQPALEALTNSARTDSPRRVGRKRISGDDGRRRRRLVGERRGG</sequence>
<keyword evidence="2" id="KW-0238">DNA-binding</keyword>
<organism evidence="2 3">
    <name type="scientific">Dorcoceras hygrometricum</name>
    <dbReference type="NCBI Taxonomy" id="472368"/>
    <lineage>
        <taxon>Eukaryota</taxon>
        <taxon>Viridiplantae</taxon>
        <taxon>Streptophyta</taxon>
        <taxon>Embryophyta</taxon>
        <taxon>Tracheophyta</taxon>
        <taxon>Spermatophyta</taxon>
        <taxon>Magnoliopsida</taxon>
        <taxon>eudicotyledons</taxon>
        <taxon>Gunneridae</taxon>
        <taxon>Pentapetalae</taxon>
        <taxon>asterids</taxon>
        <taxon>lamiids</taxon>
        <taxon>Lamiales</taxon>
        <taxon>Gesneriaceae</taxon>
        <taxon>Didymocarpoideae</taxon>
        <taxon>Trichosporeae</taxon>
        <taxon>Loxocarpinae</taxon>
        <taxon>Dorcoceras</taxon>
    </lineage>
</organism>
<feature type="region of interest" description="Disordered" evidence="1">
    <location>
        <begin position="116"/>
        <end position="212"/>
    </location>
</feature>
<keyword evidence="2" id="KW-0371">Homeobox</keyword>
<reference evidence="2 3" key="1">
    <citation type="journal article" date="2015" name="Proc. Natl. Acad. Sci. U.S.A.">
        <title>The resurrection genome of Boea hygrometrica: A blueprint for survival of dehydration.</title>
        <authorList>
            <person name="Xiao L."/>
            <person name="Yang G."/>
            <person name="Zhang L."/>
            <person name="Yang X."/>
            <person name="Zhao S."/>
            <person name="Ji Z."/>
            <person name="Zhou Q."/>
            <person name="Hu M."/>
            <person name="Wang Y."/>
            <person name="Chen M."/>
            <person name="Xu Y."/>
            <person name="Jin H."/>
            <person name="Xiao X."/>
            <person name="Hu G."/>
            <person name="Bao F."/>
            <person name="Hu Y."/>
            <person name="Wan P."/>
            <person name="Li L."/>
            <person name="Deng X."/>
            <person name="Kuang T."/>
            <person name="Xiang C."/>
            <person name="Zhu J.K."/>
            <person name="Oliver M.J."/>
            <person name="He Y."/>
        </authorList>
    </citation>
    <scope>NUCLEOTIDE SEQUENCE [LARGE SCALE GENOMIC DNA]</scope>
    <source>
        <strain evidence="3">cv. XS01</strain>
    </source>
</reference>
<accession>A0A2Z7AXK3</accession>
<evidence type="ECO:0000256" key="1">
    <source>
        <dbReference type="SAM" id="MobiDB-lite"/>
    </source>
</evidence>
<dbReference type="GO" id="GO:0003677">
    <property type="term" value="F:DNA binding"/>
    <property type="evidence" value="ECO:0007669"/>
    <property type="project" value="UniProtKB-KW"/>
</dbReference>
<gene>
    <name evidence="2" type="ORF">F511_34865</name>
</gene>
<dbReference type="AlphaFoldDB" id="A0A2Z7AXK3"/>
<protein>
    <submittedName>
        <fullName evidence="2">WUSCHEL-related homeobox 9-like</fullName>
    </submittedName>
</protein>
<feature type="compositionally biased region" description="Basic and acidic residues" evidence="1">
    <location>
        <begin position="194"/>
        <end position="212"/>
    </location>
</feature>
<evidence type="ECO:0000313" key="3">
    <source>
        <dbReference type="Proteomes" id="UP000250235"/>
    </source>
</evidence>
<dbReference type="EMBL" id="KV011195">
    <property type="protein sequence ID" value="KZV26594.1"/>
    <property type="molecule type" value="Genomic_DNA"/>
</dbReference>
<dbReference type="Proteomes" id="UP000250235">
    <property type="component" value="Unassembled WGS sequence"/>
</dbReference>
<name>A0A2Z7AXK3_9LAMI</name>
<proteinExistence type="predicted"/>
<evidence type="ECO:0000313" key="2">
    <source>
        <dbReference type="EMBL" id="KZV26594.1"/>
    </source>
</evidence>